<protein>
    <submittedName>
        <fullName evidence="2">RNA-binding protein</fullName>
    </submittedName>
</protein>
<keyword evidence="1" id="KW-0812">Transmembrane</keyword>
<evidence type="ECO:0000256" key="1">
    <source>
        <dbReference type="SAM" id="Phobius"/>
    </source>
</evidence>
<feature type="transmembrane region" description="Helical" evidence="1">
    <location>
        <begin position="16"/>
        <end position="35"/>
    </location>
</feature>
<reference evidence="2 3" key="1">
    <citation type="journal article" date="2016" name="Eur. J. Clin. Microbiol. Infect. Dis.">
        <title>Whole genome sequencing as a tool for phylogenetic analysis of clinical strains of Mitis group streptococci.</title>
        <authorList>
            <person name="Rasmussen L.H."/>
            <person name="Dargis R."/>
            <person name="Hojholt K."/>
            <person name="Christensen J.J."/>
            <person name="Skovgaard O."/>
            <person name="Justesen U.S."/>
            <person name="Rosenvinge F.S."/>
            <person name="Moser C."/>
            <person name="Lukjancenko O."/>
            <person name="Rasmussen S."/>
            <person name="Nielsen X.C."/>
        </authorList>
    </citation>
    <scope>NUCLEOTIDE SEQUENCE [LARGE SCALE GENOMIC DNA]</scope>
    <source>
        <strain evidence="2 3">OD_336064_07</strain>
    </source>
</reference>
<sequence length="172" mass="20120">MGNGEYLPLSLERNHYMSFISWLIILFAGFLYLALRVSEIRKKQKQDQTLQLNLPTITADIEQVIEESATVSGQKLLFDSRYIRFLQSNDDNSSHLVSFPIMLSKKPDINEESYVQQVFLIQFNKYLAESTTYESWSDKGQWLSVTPQFGKLLRYNNQYYLNLGIQFSYTSK</sequence>
<dbReference type="EMBL" id="NCUO01000008">
    <property type="protein sequence ID" value="ORO63135.1"/>
    <property type="molecule type" value="Genomic_DNA"/>
</dbReference>
<name>A0A1X1HQE6_STROR</name>
<evidence type="ECO:0000313" key="3">
    <source>
        <dbReference type="Proteomes" id="UP000193121"/>
    </source>
</evidence>
<accession>A0A1X1HQE6</accession>
<organism evidence="2 3">
    <name type="scientific">Streptococcus oralis subsp. oralis</name>
    <dbReference type="NCBI Taxonomy" id="1891914"/>
    <lineage>
        <taxon>Bacteria</taxon>
        <taxon>Bacillati</taxon>
        <taxon>Bacillota</taxon>
        <taxon>Bacilli</taxon>
        <taxon>Lactobacillales</taxon>
        <taxon>Streptococcaceae</taxon>
        <taxon>Streptococcus</taxon>
    </lineage>
</organism>
<dbReference type="Proteomes" id="UP000193121">
    <property type="component" value="Unassembled WGS sequence"/>
</dbReference>
<keyword evidence="1" id="KW-0472">Membrane</keyword>
<keyword evidence="1" id="KW-1133">Transmembrane helix</keyword>
<dbReference type="AlphaFoldDB" id="A0A1X1HQE6"/>
<evidence type="ECO:0000313" key="2">
    <source>
        <dbReference type="EMBL" id="ORO63135.1"/>
    </source>
</evidence>
<gene>
    <name evidence="2" type="ORF">B7717_00590</name>
</gene>
<comment type="caution">
    <text evidence="2">The sequence shown here is derived from an EMBL/GenBank/DDBJ whole genome shotgun (WGS) entry which is preliminary data.</text>
</comment>
<proteinExistence type="predicted"/>